<dbReference type="GeneID" id="19269448"/>
<evidence type="ECO:0000313" key="9">
    <source>
        <dbReference type="Proteomes" id="UP000030651"/>
    </source>
</evidence>
<accession>W3X952</accession>
<evidence type="ECO:0000313" key="8">
    <source>
        <dbReference type="EMBL" id="ETS82559.1"/>
    </source>
</evidence>
<dbReference type="Proteomes" id="UP000030651">
    <property type="component" value="Unassembled WGS sequence"/>
</dbReference>
<evidence type="ECO:0000256" key="6">
    <source>
        <dbReference type="SAM" id="Phobius"/>
    </source>
</evidence>
<keyword evidence="4 6" id="KW-0472">Membrane</keyword>
<evidence type="ECO:0000256" key="5">
    <source>
        <dbReference type="SAM" id="MobiDB-lite"/>
    </source>
</evidence>
<organism evidence="8 9">
    <name type="scientific">Pestalotiopsis fici (strain W106-1 / CGMCC3.15140)</name>
    <dbReference type="NCBI Taxonomy" id="1229662"/>
    <lineage>
        <taxon>Eukaryota</taxon>
        <taxon>Fungi</taxon>
        <taxon>Dikarya</taxon>
        <taxon>Ascomycota</taxon>
        <taxon>Pezizomycotina</taxon>
        <taxon>Sordariomycetes</taxon>
        <taxon>Xylariomycetidae</taxon>
        <taxon>Amphisphaeriales</taxon>
        <taxon>Sporocadaceae</taxon>
        <taxon>Pestalotiopsis</taxon>
    </lineage>
</organism>
<proteinExistence type="predicted"/>
<keyword evidence="7" id="KW-0732">Signal</keyword>
<protein>
    <recommendedName>
        <fullName evidence="10">Zinc transporter YKE4</fullName>
    </recommendedName>
</protein>
<gene>
    <name evidence="8" type="ORF">PFICI_04435</name>
</gene>
<feature type="region of interest" description="Disordered" evidence="5">
    <location>
        <begin position="182"/>
        <end position="228"/>
    </location>
</feature>
<evidence type="ECO:0008006" key="10">
    <source>
        <dbReference type="Google" id="ProtNLM"/>
    </source>
</evidence>
<dbReference type="FunCoup" id="W3X952">
    <property type="interactions" value="169"/>
</dbReference>
<dbReference type="PANTHER" id="PTHR16950">
    <property type="entry name" value="ZINC TRANSPORTER SLC39A7 HISTIDINE-RICH MEMBRANE PROTEIN KE4"/>
    <property type="match status" value="1"/>
</dbReference>
<dbReference type="AlphaFoldDB" id="W3X952"/>
<evidence type="ECO:0000256" key="4">
    <source>
        <dbReference type="ARBA" id="ARBA00023136"/>
    </source>
</evidence>
<feature type="transmembrane region" description="Helical" evidence="6">
    <location>
        <begin position="153"/>
        <end position="173"/>
    </location>
</feature>
<dbReference type="GO" id="GO:0006882">
    <property type="term" value="P:intracellular zinc ion homeostasis"/>
    <property type="evidence" value="ECO:0007669"/>
    <property type="project" value="TreeGrafter"/>
</dbReference>
<dbReference type="InterPro" id="IPR003689">
    <property type="entry name" value="ZIP"/>
</dbReference>
<dbReference type="eggNOG" id="KOG2693">
    <property type="taxonomic scope" value="Eukaryota"/>
</dbReference>
<name>W3X952_PESFW</name>
<feature type="transmembrane region" description="Helical" evidence="6">
    <location>
        <begin position="388"/>
        <end position="407"/>
    </location>
</feature>
<dbReference type="OrthoDB" id="200954at2759"/>
<keyword evidence="2 6" id="KW-0812">Transmembrane</keyword>
<keyword evidence="3 6" id="KW-1133">Transmembrane helix</keyword>
<sequence length="408" mass="42244">MIARGFLCRVSLLALGLVSIAAAVNGTQGTGVSAASLSLEDIEERLQLCPVVADLSAEKLADSAGASTLTSRIFGVLFPGSPAVNAILATLYISGPPNFLLALCPPNIDPSSLSVMVAFAVGGLMGDTLFHLLPEIFLGEDSPEHVKFVLVEPNRNLLLGAAILAGFMTFVAMDKGLRIATGGHGHDHSHGAHEHGDASQVQGSSTSVQVVEGEVKSRKKANGNAEPAAHVEKEINPSVKLGGYLNMIADFTHNITDGLAMAASFYSSPTIGATTTVAVFFHEIPHEVGDFALLVQSGFSKRAAMGAQFVTALGALLGTLIGIAVQEFGGNSAGDAVTLRGGLFGTSLTYGDLLLPFTAGTFLYVGTVAVIPELLETGPNKKAELQKTLVQFAAIALGAGIMLYISWD</sequence>
<evidence type="ECO:0000256" key="1">
    <source>
        <dbReference type="ARBA" id="ARBA00004141"/>
    </source>
</evidence>
<feature type="transmembrane region" description="Helical" evidence="6">
    <location>
        <begin position="353"/>
        <end position="376"/>
    </location>
</feature>
<feature type="transmembrane region" description="Helical" evidence="6">
    <location>
        <begin position="73"/>
        <end position="93"/>
    </location>
</feature>
<dbReference type="GO" id="GO:0005385">
    <property type="term" value="F:zinc ion transmembrane transporter activity"/>
    <property type="evidence" value="ECO:0007669"/>
    <property type="project" value="TreeGrafter"/>
</dbReference>
<evidence type="ECO:0000256" key="3">
    <source>
        <dbReference type="ARBA" id="ARBA00022989"/>
    </source>
</evidence>
<keyword evidence="9" id="KW-1185">Reference proteome</keyword>
<dbReference type="STRING" id="1229662.W3X952"/>
<dbReference type="Pfam" id="PF02535">
    <property type="entry name" value="Zip"/>
    <property type="match status" value="1"/>
</dbReference>
<feature type="transmembrane region" description="Helical" evidence="6">
    <location>
        <begin position="303"/>
        <end position="325"/>
    </location>
</feature>
<comment type="subcellular location">
    <subcellularLocation>
        <location evidence="1">Membrane</location>
        <topology evidence="1">Multi-pass membrane protein</topology>
    </subcellularLocation>
</comment>
<dbReference type="PANTHER" id="PTHR16950:SF16">
    <property type="entry name" value="ZINC TRANSPORTER ZIP13"/>
    <property type="match status" value="1"/>
</dbReference>
<feature type="compositionally biased region" description="Low complexity" evidence="5">
    <location>
        <begin position="198"/>
        <end position="212"/>
    </location>
</feature>
<feature type="transmembrane region" description="Helical" evidence="6">
    <location>
        <begin position="113"/>
        <end position="133"/>
    </location>
</feature>
<evidence type="ECO:0000256" key="7">
    <source>
        <dbReference type="SAM" id="SignalP"/>
    </source>
</evidence>
<feature type="compositionally biased region" description="Basic and acidic residues" evidence="5">
    <location>
        <begin position="184"/>
        <end position="197"/>
    </location>
</feature>
<dbReference type="GO" id="GO:0016020">
    <property type="term" value="C:membrane"/>
    <property type="evidence" value="ECO:0007669"/>
    <property type="project" value="UniProtKB-SubCell"/>
</dbReference>
<dbReference type="KEGG" id="pfy:PFICI_04435"/>
<feature type="signal peptide" evidence="7">
    <location>
        <begin position="1"/>
        <end position="23"/>
    </location>
</feature>
<dbReference type="HOGENOM" id="CLU_015114_0_0_1"/>
<evidence type="ECO:0000256" key="2">
    <source>
        <dbReference type="ARBA" id="ARBA00022692"/>
    </source>
</evidence>
<dbReference type="RefSeq" id="XP_007831207.1">
    <property type="nucleotide sequence ID" value="XM_007833016.1"/>
</dbReference>
<dbReference type="InParanoid" id="W3X952"/>
<reference evidence="9" key="1">
    <citation type="journal article" date="2015" name="BMC Genomics">
        <title>Genomic and transcriptomic analysis of the endophytic fungus Pestalotiopsis fici reveals its lifestyle and high potential for synthesis of natural products.</title>
        <authorList>
            <person name="Wang X."/>
            <person name="Zhang X."/>
            <person name="Liu L."/>
            <person name="Xiang M."/>
            <person name="Wang W."/>
            <person name="Sun X."/>
            <person name="Che Y."/>
            <person name="Guo L."/>
            <person name="Liu G."/>
            <person name="Guo L."/>
            <person name="Wang C."/>
            <person name="Yin W.B."/>
            <person name="Stadler M."/>
            <person name="Zhang X."/>
            <person name="Liu X."/>
        </authorList>
    </citation>
    <scope>NUCLEOTIDE SEQUENCE [LARGE SCALE GENOMIC DNA]</scope>
    <source>
        <strain evidence="9">W106-1 / CGMCC3.15140</strain>
    </source>
</reference>
<dbReference type="OMA" id="IWLHSIG"/>
<feature type="chain" id="PRO_5004835559" description="Zinc transporter YKE4" evidence="7">
    <location>
        <begin position="24"/>
        <end position="408"/>
    </location>
</feature>
<dbReference type="EMBL" id="KI912111">
    <property type="protein sequence ID" value="ETS82559.1"/>
    <property type="molecule type" value="Genomic_DNA"/>
</dbReference>